<gene>
    <name evidence="1" type="ORF">K443DRAFT_14795</name>
</gene>
<dbReference type="AlphaFoldDB" id="A0A0C9WHC6"/>
<keyword evidence="2" id="KW-1185">Reference proteome</keyword>
<protein>
    <submittedName>
        <fullName evidence="1">Uncharacterized protein</fullName>
    </submittedName>
</protein>
<reference evidence="1 2" key="1">
    <citation type="submission" date="2014-04" db="EMBL/GenBank/DDBJ databases">
        <authorList>
            <consortium name="DOE Joint Genome Institute"/>
            <person name="Kuo A."/>
            <person name="Kohler A."/>
            <person name="Nagy L.G."/>
            <person name="Floudas D."/>
            <person name="Copeland A."/>
            <person name="Barry K.W."/>
            <person name="Cichocki N."/>
            <person name="Veneault-Fourrey C."/>
            <person name="LaButti K."/>
            <person name="Lindquist E.A."/>
            <person name="Lipzen A."/>
            <person name="Lundell T."/>
            <person name="Morin E."/>
            <person name="Murat C."/>
            <person name="Sun H."/>
            <person name="Tunlid A."/>
            <person name="Henrissat B."/>
            <person name="Grigoriev I.V."/>
            <person name="Hibbett D.S."/>
            <person name="Martin F."/>
            <person name="Nordberg H.P."/>
            <person name="Cantor M.N."/>
            <person name="Hua S.X."/>
        </authorList>
    </citation>
    <scope>NUCLEOTIDE SEQUENCE [LARGE SCALE GENOMIC DNA]</scope>
    <source>
        <strain evidence="1 2">LaAM-08-1</strain>
    </source>
</reference>
<evidence type="ECO:0000313" key="2">
    <source>
        <dbReference type="Proteomes" id="UP000054477"/>
    </source>
</evidence>
<evidence type="ECO:0000313" key="1">
    <source>
        <dbReference type="EMBL" id="KIJ90959.1"/>
    </source>
</evidence>
<proteinExistence type="predicted"/>
<dbReference type="Proteomes" id="UP000054477">
    <property type="component" value="Unassembled WGS sequence"/>
</dbReference>
<dbReference type="HOGENOM" id="CLU_2722620_0_0_1"/>
<organism evidence="1 2">
    <name type="scientific">Laccaria amethystina LaAM-08-1</name>
    <dbReference type="NCBI Taxonomy" id="1095629"/>
    <lineage>
        <taxon>Eukaryota</taxon>
        <taxon>Fungi</taxon>
        <taxon>Dikarya</taxon>
        <taxon>Basidiomycota</taxon>
        <taxon>Agaricomycotina</taxon>
        <taxon>Agaricomycetes</taxon>
        <taxon>Agaricomycetidae</taxon>
        <taxon>Agaricales</taxon>
        <taxon>Agaricineae</taxon>
        <taxon>Hydnangiaceae</taxon>
        <taxon>Laccaria</taxon>
    </lineage>
</organism>
<reference evidence="2" key="2">
    <citation type="submission" date="2015-01" db="EMBL/GenBank/DDBJ databases">
        <title>Evolutionary Origins and Diversification of the Mycorrhizal Mutualists.</title>
        <authorList>
            <consortium name="DOE Joint Genome Institute"/>
            <consortium name="Mycorrhizal Genomics Consortium"/>
            <person name="Kohler A."/>
            <person name="Kuo A."/>
            <person name="Nagy L.G."/>
            <person name="Floudas D."/>
            <person name="Copeland A."/>
            <person name="Barry K.W."/>
            <person name="Cichocki N."/>
            <person name="Veneault-Fourrey C."/>
            <person name="LaButti K."/>
            <person name="Lindquist E.A."/>
            <person name="Lipzen A."/>
            <person name="Lundell T."/>
            <person name="Morin E."/>
            <person name="Murat C."/>
            <person name="Riley R."/>
            <person name="Ohm R."/>
            <person name="Sun H."/>
            <person name="Tunlid A."/>
            <person name="Henrissat B."/>
            <person name="Grigoriev I.V."/>
            <person name="Hibbett D.S."/>
            <person name="Martin F."/>
        </authorList>
    </citation>
    <scope>NUCLEOTIDE SEQUENCE [LARGE SCALE GENOMIC DNA]</scope>
    <source>
        <strain evidence="2">LaAM-08-1</strain>
    </source>
</reference>
<name>A0A0C9WHC6_9AGAR</name>
<sequence>MREGEGENEGEGRENGRECVGKGVLWALRGKESRALIASCAWALVNGGGGASLMFNWGVVGCRLHSAIGADG</sequence>
<dbReference type="EMBL" id="KN839077">
    <property type="protein sequence ID" value="KIJ90959.1"/>
    <property type="molecule type" value="Genomic_DNA"/>
</dbReference>
<accession>A0A0C9WHC6</accession>